<comment type="caution">
    <text evidence="2">The sequence shown here is derived from an EMBL/GenBank/DDBJ whole genome shotgun (WGS) entry which is preliminary data.</text>
</comment>
<proteinExistence type="predicted"/>
<feature type="domain" description="Thioester reductase (TE)" evidence="1">
    <location>
        <begin position="5"/>
        <end position="236"/>
    </location>
</feature>
<dbReference type="Proteomes" id="UP001524547">
    <property type="component" value="Unassembled WGS sequence"/>
</dbReference>
<protein>
    <submittedName>
        <fullName evidence="2">SDR family oxidoreductase</fullName>
    </submittedName>
</protein>
<accession>A0ABT1VY43</accession>
<dbReference type="PANTHER" id="PTHR11011:SF99">
    <property type="entry name" value="FATTY ACYL-COA REDUCTASE 3"/>
    <property type="match status" value="1"/>
</dbReference>
<sequence>MHILVTGASGLIGGELAGRLAAQGHSVTALLHRNRLVQLNDGTPVPLLPDGVVPGPGQVGVVNGAVSKPQLGFDDTLLAELRERLDLVVHVAAITDFDADPDLLQSVNVEGTARVIELVSGGARSIPLLHVSTAYVCGETSEEVHETAAVGEGRFANGYEASKARAEALVREAMAAGLRACIARPSIVVGTYEDGTLGQIQGVYTLIRLAVEGRVRVLPVAPEASLDLVPIDHVTDGLLLMCRLLLDPAAEVPPVVHLVSGRPVPVATLVGMAADYPQFFLPEMIDPNGFHPEKLGPTARRMHGQFISRYGSYLARSPLFRDDAYRRCGGAPCPETDVAFLRRLLDRCVDTGFLPAPPSPGT</sequence>
<name>A0ABT1VY43_9PROT</name>
<keyword evidence="3" id="KW-1185">Reference proteome</keyword>
<dbReference type="SUPFAM" id="SSF51735">
    <property type="entry name" value="NAD(P)-binding Rossmann-fold domains"/>
    <property type="match status" value="1"/>
</dbReference>
<dbReference type="Pfam" id="PF07993">
    <property type="entry name" value="NAD_binding_4"/>
    <property type="match status" value="1"/>
</dbReference>
<evidence type="ECO:0000313" key="2">
    <source>
        <dbReference type="EMBL" id="MCQ8241236.1"/>
    </source>
</evidence>
<dbReference type="InterPro" id="IPR026055">
    <property type="entry name" value="FAR"/>
</dbReference>
<organism evidence="2 3">
    <name type="scientific">Rhizosaccharibacter radicis</name>
    <dbReference type="NCBI Taxonomy" id="2782605"/>
    <lineage>
        <taxon>Bacteria</taxon>
        <taxon>Pseudomonadati</taxon>
        <taxon>Pseudomonadota</taxon>
        <taxon>Alphaproteobacteria</taxon>
        <taxon>Acetobacterales</taxon>
        <taxon>Acetobacteraceae</taxon>
        <taxon>Rhizosaccharibacter</taxon>
    </lineage>
</organism>
<evidence type="ECO:0000313" key="3">
    <source>
        <dbReference type="Proteomes" id="UP001524547"/>
    </source>
</evidence>
<dbReference type="InterPro" id="IPR013120">
    <property type="entry name" value="FAR_NAD-bd"/>
</dbReference>
<dbReference type="EMBL" id="JAMZEJ010000006">
    <property type="protein sequence ID" value="MCQ8241236.1"/>
    <property type="molecule type" value="Genomic_DNA"/>
</dbReference>
<dbReference type="RefSeq" id="WP_422919987.1">
    <property type="nucleotide sequence ID" value="NZ_JAMZEJ010000006.1"/>
</dbReference>
<dbReference type="PANTHER" id="PTHR11011">
    <property type="entry name" value="MALE STERILITY PROTEIN 2-RELATED"/>
    <property type="match status" value="1"/>
</dbReference>
<dbReference type="InterPro" id="IPR036291">
    <property type="entry name" value="NAD(P)-bd_dom_sf"/>
</dbReference>
<dbReference type="Gene3D" id="3.40.50.720">
    <property type="entry name" value="NAD(P)-binding Rossmann-like Domain"/>
    <property type="match status" value="1"/>
</dbReference>
<evidence type="ECO:0000259" key="1">
    <source>
        <dbReference type="Pfam" id="PF07993"/>
    </source>
</evidence>
<reference evidence="2 3" key="1">
    <citation type="submission" date="2022-06" db="EMBL/GenBank/DDBJ databases">
        <title>Rhizosaccharibacter gen. nov. sp. nov. KSS12, endophytic bacteria isolated from sugarcane.</title>
        <authorList>
            <person name="Pitiwittayakul N."/>
        </authorList>
    </citation>
    <scope>NUCLEOTIDE SEQUENCE [LARGE SCALE GENOMIC DNA]</scope>
    <source>
        <strain evidence="2 3">KSS12</strain>
    </source>
</reference>
<gene>
    <name evidence="2" type="ORF">NFI88_10330</name>
</gene>